<dbReference type="InterPro" id="IPR005064">
    <property type="entry name" value="BUG"/>
</dbReference>
<dbReference type="RefSeq" id="WP_379574411.1">
    <property type="nucleotide sequence ID" value="NZ_JBHUFV010000033.1"/>
</dbReference>
<dbReference type="PANTHER" id="PTHR42928">
    <property type="entry name" value="TRICARBOXYLATE-BINDING PROTEIN"/>
    <property type="match status" value="1"/>
</dbReference>
<dbReference type="InterPro" id="IPR042100">
    <property type="entry name" value="Bug_dom1"/>
</dbReference>
<evidence type="ECO:0000256" key="1">
    <source>
        <dbReference type="ARBA" id="ARBA00006987"/>
    </source>
</evidence>
<dbReference type="Gene3D" id="3.40.190.150">
    <property type="entry name" value="Bordetella uptake gene, domain 1"/>
    <property type="match status" value="1"/>
</dbReference>
<organism evidence="2 3">
    <name type="scientific">Nonomuraea mangrovi</name>
    <dbReference type="NCBI Taxonomy" id="2316207"/>
    <lineage>
        <taxon>Bacteria</taxon>
        <taxon>Bacillati</taxon>
        <taxon>Actinomycetota</taxon>
        <taxon>Actinomycetes</taxon>
        <taxon>Streptosporangiales</taxon>
        <taxon>Streptosporangiaceae</taxon>
        <taxon>Nonomuraea</taxon>
    </lineage>
</organism>
<protein>
    <submittedName>
        <fullName evidence="2">Bug family tripartite tricarboxylate transporter substrate binding protein</fullName>
    </submittedName>
</protein>
<sequence>MRRREFVARALAAMAGLAGCGTATRPTPSFSVVPGGEAWVPVARVLAGQFKRDGVAEGGPLLTVTGLPAIAAAEMAGVKETGTPLARLVGDVEVLVVSNASVFREFDDFARRLVADPGGTVLGGRPQGESDHLLFGLVARGLGADARVLDYAGYPTTDDAAEALLAGRVGVAAGPLGEWRKRLGKGRLRALAVSSAERVEDVEAPTLLESGVRVDFADWCAVLGPKQMSERDRARAVEVLDEVARSARWLDACRARGWKPIPLSGDDFAAWLGSEAGRTREVLKDLGLIDTTCWGSCVRGH</sequence>
<dbReference type="Proteomes" id="UP001597368">
    <property type="component" value="Unassembled WGS sequence"/>
</dbReference>
<comment type="caution">
    <text evidence="2">The sequence shown here is derived from an EMBL/GenBank/DDBJ whole genome shotgun (WGS) entry which is preliminary data.</text>
</comment>
<keyword evidence="3" id="KW-1185">Reference proteome</keyword>
<dbReference type="Pfam" id="PF03401">
    <property type="entry name" value="TctC"/>
    <property type="match status" value="1"/>
</dbReference>
<proteinExistence type="inferred from homology"/>
<name>A0ABW4SZS0_9ACTN</name>
<comment type="similarity">
    <text evidence="1">Belongs to the UPF0065 (bug) family.</text>
</comment>
<dbReference type="PANTHER" id="PTHR42928:SF3">
    <property type="entry name" value="UPF0065 PROTEIN YFLP"/>
    <property type="match status" value="1"/>
</dbReference>
<reference evidence="3" key="1">
    <citation type="journal article" date="2019" name="Int. J. Syst. Evol. Microbiol.">
        <title>The Global Catalogue of Microorganisms (GCM) 10K type strain sequencing project: providing services to taxonomists for standard genome sequencing and annotation.</title>
        <authorList>
            <consortium name="The Broad Institute Genomics Platform"/>
            <consortium name="The Broad Institute Genome Sequencing Center for Infectious Disease"/>
            <person name="Wu L."/>
            <person name="Ma J."/>
        </authorList>
    </citation>
    <scope>NUCLEOTIDE SEQUENCE [LARGE SCALE GENOMIC DNA]</scope>
    <source>
        <strain evidence="3">ICMP 6774ER</strain>
    </source>
</reference>
<dbReference type="EMBL" id="JBHUFV010000033">
    <property type="protein sequence ID" value="MFD1934360.1"/>
    <property type="molecule type" value="Genomic_DNA"/>
</dbReference>
<dbReference type="Gene3D" id="3.40.190.10">
    <property type="entry name" value="Periplasmic binding protein-like II"/>
    <property type="match status" value="1"/>
</dbReference>
<dbReference type="PROSITE" id="PS51257">
    <property type="entry name" value="PROKAR_LIPOPROTEIN"/>
    <property type="match status" value="1"/>
</dbReference>
<evidence type="ECO:0000313" key="2">
    <source>
        <dbReference type="EMBL" id="MFD1934360.1"/>
    </source>
</evidence>
<accession>A0ABW4SZS0</accession>
<evidence type="ECO:0000313" key="3">
    <source>
        <dbReference type="Proteomes" id="UP001597368"/>
    </source>
</evidence>
<gene>
    <name evidence="2" type="ORF">ACFSKW_23110</name>
</gene>